<protein>
    <submittedName>
        <fullName evidence="2">FYVE zinc finger protein</fullName>
    </submittedName>
</protein>
<dbReference type="PANTHER" id="PTHR47553:SF1">
    <property type="entry name" value="RING_FYVE_PHD ZINC FINGER SUPERFAMILY PROTEIN"/>
    <property type="match status" value="1"/>
</dbReference>
<evidence type="ECO:0000313" key="3">
    <source>
        <dbReference type="Proteomes" id="UP000265520"/>
    </source>
</evidence>
<dbReference type="AlphaFoldDB" id="A0A392TD92"/>
<name>A0A392TD92_9FABA</name>
<feature type="compositionally biased region" description="Low complexity" evidence="1">
    <location>
        <begin position="56"/>
        <end position="72"/>
    </location>
</feature>
<feature type="non-terminal residue" evidence="2">
    <location>
        <position position="1"/>
    </location>
</feature>
<keyword evidence="3" id="KW-1185">Reference proteome</keyword>
<sequence>VPDYASQDDLSLRQEILAHKRKAIALKREGKLTEAREELRQAKLLEKRLEDGSTQPNTASASNVSNAPNAVPKKQDSPNAAAKPLTSRDRF</sequence>
<dbReference type="PANTHER" id="PTHR47553">
    <property type="entry name" value="MYOSIN-11"/>
    <property type="match status" value="1"/>
</dbReference>
<proteinExistence type="predicted"/>
<evidence type="ECO:0000256" key="1">
    <source>
        <dbReference type="SAM" id="MobiDB-lite"/>
    </source>
</evidence>
<dbReference type="EMBL" id="LXQA010548074">
    <property type="protein sequence ID" value="MCI58544.1"/>
    <property type="molecule type" value="Genomic_DNA"/>
</dbReference>
<comment type="caution">
    <text evidence="2">The sequence shown here is derived from an EMBL/GenBank/DDBJ whole genome shotgun (WGS) entry which is preliminary data.</text>
</comment>
<evidence type="ECO:0000313" key="2">
    <source>
        <dbReference type="EMBL" id="MCI58544.1"/>
    </source>
</evidence>
<feature type="region of interest" description="Disordered" evidence="1">
    <location>
        <begin position="43"/>
        <end position="91"/>
    </location>
</feature>
<organism evidence="2 3">
    <name type="scientific">Trifolium medium</name>
    <dbReference type="NCBI Taxonomy" id="97028"/>
    <lineage>
        <taxon>Eukaryota</taxon>
        <taxon>Viridiplantae</taxon>
        <taxon>Streptophyta</taxon>
        <taxon>Embryophyta</taxon>
        <taxon>Tracheophyta</taxon>
        <taxon>Spermatophyta</taxon>
        <taxon>Magnoliopsida</taxon>
        <taxon>eudicotyledons</taxon>
        <taxon>Gunneridae</taxon>
        <taxon>Pentapetalae</taxon>
        <taxon>rosids</taxon>
        <taxon>fabids</taxon>
        <taxon>Fabales</taxon>
        <taxon>Fabaceae</taxon>
        <taxon>Papilionoideae</taxon>
        <taxon>50 kb inversion clade</taxon>
        <taxon>NPAAA clade</taxon>
        <taxon>Hologalegina</taxon>
        <taxon>IRL clade</taxon>
        <taxon>Trifolieae</taxon>
        <taxon>Trifolium</taxon>
    </lineage>
</organism>
<feature type="non-terminal residue" evidence="2">
    <location>
        <position position="91"/>
    </location>
</feature>
<reference evidence="2 3" key="1">
    <citation type="journal article" date="2018" name="Front. Plant Sci.">
        <title>Red Clover (Trifolium pratense) and Zigzag Clover (T. medium) - A Picture of Genomic Similarities and Differences.</title>
        <authorList>
            <person name="Dluhosova J."/>
            <person name="Istvanek J."/>
            <person name="Nedelnik J."/>
            <person name="Repkova J."/>
        </authorList>
    </citation>
    <scope>NUCLEOTIDE SEQUENCE [LARGE SCALE GENOMIC DNA]</scope>
    <source>
        <strain evidence="3">cv. 10/8</strain>
        <tissue evidence="2">Leaf</tissue>
    </source>
</reference>
<dbReference type="Proteomes" id="UP000265520">
    <property type="component" value="Unassembled WGS sequence"/>
</dbReference>
<accession>A0A392TD92</accession>